<reference evidence="3" key="1">
    <citation type="journal article" date="2023" name="Mol. Phylogenet. Evol.">
        <title>Genome-scale phylogeny and comparative genomics of the fungal order Sordariales.</title>
        <authorList>
            <person name="Hensen N."/>
            <person name="Bonometti L."/>
            <person name="Westerberg I."/>
            <person name="Brannstrom I.O."/>
            <person name="Guillou S."/>
            <person name="Cros-Aarteil S."/>
            <person name="Calhoun S."/>
            <person name="Haridas S."/>
            <person name="Kuo A."/>
            <person name="Mondo S."/>
            <person name="Pangilinan J."/>
            <person name="Riley R."/>
            <person name="LaButti K."/>
            <person name="Andreopoulos B."/>
            <person name="Lipzen A."/>
            <person name="Chen C."/>
            <person name="Yan M."/>
            <person name="Daum C."/>
            <person name="Ng V."/>
            <person name="Clum A."/>
            <person name="Steindorff A."/>
            <person name="Ohm R.A."/>
            <person name="Martin F."/>
            <person name="Silar P."/>
            <person name="Natvig D.O."/>
            <person name="Lalanne C."/>
            <person name="Gautier V."/>
            <person name="Ament-Velasquez S.L."/>
            <person name="Kruys A."/>
            <person name="Hutchinson M.I."/>
            <person name="Powell A.J."/>
            <person name="Barry K."/>
            <person name="Miller A.N."/>
            <person name="Grigoriev I.V."/>
            <person name="Debuchy R."/>
            <person name="Gladieux P."/>
            <person name="Hiltunen Thoren M."/>
            <person name="Johannesson H."/>
        </authorList>
    </citation>
    <scope>NUCLEOTIDE SEQUENCE</scope>
    <source>
        <strain evidence="3">CBS 538.74</strain>
    </source>
</reference>
<dbReference type="PANTHER" id="PTHR38422:SF1">
    <property type="entry name" value="SOMETHING ABOUT SILENCING PROTEIN 4"/>
    <property type="match status" value="1"/>
</dbReference>
<organism evidence="3 4">
    <name type="scientific">Chaetomidium leptoderma</name>
    <dbReference type="NCBI Taxonomy" id="669021"/>
    <lineage>
        <taxon>Eukaryota</taxon>
        <taxon>Fungi</taxon>
        <taxon>Dikarya</taxon>
        <taxon>Ascomycota</taxon>
        <taxon>Pezizomycotina</taxon>
        <taxon>Sordariomycetes</taxon>
        <taxon>Sordariomycetidae</taxon>
        <taxon>Sordariales</taxon>
        <taxon>Chaetomiaceae</taxon>
        <taxon>Chaetomidium</taxon>
    </lineage>
</organism>
<dbReference type="GO" id="GO:0004402">
    <property type="term" value="F:histone acetyltransferase activity"/>
    <property type="evidence" value="ECO:0007669"/>
    <property type="project" value="TreeGrafter"/>
</dbReference>
<feature type="region of interest" description="Disordered" evidence="1">
    <location>
        <begin position="396"/>
        <end position="480"/>
    </location>
</feature>
<reference evidence="3" key="2">
    <citation type="submission" date="2023-05" db="EMBL/GenBank/DDBJ databases">
        <authorList>
            <consortium name="Lawrence Berkeley National Laboratory"/>
            <person name="Steindorff A."/>
            <person name="Hensen N."/>
            <person name="Bonometti L."/>
            <person name="Westerberg I."/>
            <person name="Brannstrom I.O."/>
            <person name="Guillou S."/>
            <person name="Cros-Aarteil S."/>
            <person name="Calhoun S."/>
            <person name="Haridas S."/>
            <person name="Kuo A."/>
            <person name="Mondo S."/>
            <person name="Pangilinan J."/>
            <person name="Riley R."/>
            <person name="Labutti K."/>
            <person name="Andreopoulos B."/>
            <person name="Lipzen A."/>
            <person name="Chen C."/>
            <person name="Yanf M."/>
            <person name="Daum C."/>
            <person name="Ng V."/>
            <person name="Clum A."/>
            <person name="Ohm R."/>
            <person name="Martin F."/>
            <person name="Silar P."/>
            <person name="Natvig D."/>
            <person name="Lalanne C."/>
            <person name="Gautier V."/>
            <person name="Ament-Velasquez S.L."/>
            <person name="Kruys A."/>
            <person name="Hutchinson M.I."/>
            <person name="Powell A.J."/>
            <person name="Barry K."/>
            <person name="Miller A.N."/>
            <person name="Grigoriev I.V."/>
            <person name="Debuchy R."/>
            <person name="Gladieux P."/>
            <person name="Thoren M.H."/>
            <person name="Johannesson H."/>
        </authorList>
    </citation>
    <scope>NUCLEOTIDE SEQUENCE</scope>
    <source>
        <strain evidence="3">CBS 538.74</strain>
    </source>
</reference>
<dbReference type="InterPro" id="IPR029184">
    <property type="entry name" value="Sas4_dom"/>
</dbReference>
<evidence type="ECO:0000259" key="2">
    <source>
        <dbReference type="Pfam" id="PF15460"/>
    </source>
</evidence>
<feature type="compositionally biased region" description="Basic and acidic residues" evidence="1">
    <location>
        <begin position="138"/>
        <end position="152"/>
    </location>
</feature>
<dbReference type="PANTHER" id="PTHR38422">
    <property type="entry name" value="SOMETHING ABOUT SILENCING PROTEIN 4"/>
    <property type="match status" value="1"/>
</dbReference>
<dbReference type="InterPro" id="IPR038988">
    <property type="entry name" value="Sas4"/>
</dbReference>
<protein>
    <submittedName>
        <fullName evidence="3">Something about silencing, SAS, complex subunit 4-domain-containing protein</fullName>
    </submittedName>
</protein>
<dbReference type="Pfam" id="PF15460">
    <property type="entry name" value="SAS4"/>
    <property type="match status" value="1"/>
</dbReference>
<feature type="region of interest" description="Disordered" evidence="1">
    <location>
        <begin position="207"/>
        <end position="248"/>
    </location>
</feature>
<feature type="domain" description="Something about silencing protein 4" evidence="2">
    <location>
        <begin position="291"/>
        <end position="385"/>
    </location>
</feature>
<feature type="compositionally biased region" description="Acidic residues" evidence="1">
    <location>
        <begin position="405"/>
        <end position="433"/>
    </location>
</feature>
<feature type="compositionally biased region" description="Low complexity" evidence="1">
    <location>
        <begin position="98"/>
        <end position="114"/>
    </location>
</feature>
<feature type="region of interest" description="Disordered" evidence="1">
    <location>
        <begin position="77"/>
        <end position="173"/>
    </location>
</feature>
<feature type="compositionally biased region" description="Low complexity" evidence="1">
    <location>
        <begin position="219"/>
        <end position="236"/>
    </location>
</feature>
<accession>A0AAN6VL85</accession>
<dbReference type="AlphaFoldDB" id="A0AAN6VL85"/>
<dbReference type="EMBL" id="MU856974">
    <property type="protein sequence ID" value="KAK4152445.1"/>
    <property type="molecule type" value="Genomic_DNA"/>
</dbReference>
<sequence length="598" mass="66183">MAMTTSVTRSRRAESRHLPNPRIPNGRRPLANAKNTYAPRPKRQLDPSERDFDAIVAKKARFTTGIAVEIPARPSFHARFSHDGTADAKPAPPPVAPKPAIAAPNAPTSHRAPPANRPKPAPGSTLQQQQQQHSTLTKHQEKVANGLKHELNRLQPNAVDTKEQGRKLRSQEATRFKSELSAYFPEYDEVIGNDPKETHLLNVDTPIIITPADPPSPPSTTTTTDSSNPQQQQQQPPHHRPSTHPIRSHSDALYTDLFDAQRIDFSFLNKNNTTTNPNNSLPALLLATPDDPLPDSLFSPAHKKAERLERSIRNTEKGRAQHEKDQIIRLLDGLQGHDWLRVMGVSGITESKKRAFEPAREHFLRGCEGILGKFRRWAAEEKRRRLELAAERKGVVCGDGGSVGDEGEEEDEDEDGEGGEEEGVIDDDDDDGEFGGSSDAETLDGGGGEDDDGDDCGEEEEEGPDPEGEPPDDGDDVDASVAKQLREEALAAAAAKKKKLAAMIARGKLAALLPPRRASLLELELAESPPQLTSFFAKRYQREAALSKNRRRGRKVLAWGHPVPEMEEAEFELPAELRDEDRLRSHARARRRDKRLRK</sequence>
<comment type="caution">
    <text evidence="3">The sequence shown here is derived from an EMBL/GenBank/DDBJ whole genome shotgun (WGS) entry which is preliminary data.</text>
</comment>
<feature type="compositionally biased region" description="Basic and acidic residues" evidence="1">
    <location>
        <begin position="160"/>
        <end position="173"/>
    </location>
</feature>
<keyword evidence="4" id="KW-1185">Reference proteome</keyword>
<evidence type="ECO:0000313" key="4">
    <source>
        <dbReference type="Proteomes" id="UP001302745"/>
    </source>
</evidence>
<feature type="compositionally biased region" description="Acidic residues" evidence="1">
    <location>
        <begin position="447"/>
        <end position="478"/>
    </location>
</feature>
<gene>
    <name evidence="3" type="ORF">C8A00DRAFT_16246</name>
</gene>
<dbReference type="Proteomes" id="UP001302745">
    <property type="component" value="Unassembled WGS sequence"/>
</dbReference>
<evidence type="ECO:0000256" key="1">
    <source>
        <dbReference type="SAM" id="MobiDB-lite"/>
    </source>
</evidence>
<dbReference type="GO" id="GO:0033255">
    <property type="term" value="C:SAS acetyltransferase complex"/>
    <property type="evidence" value="ECO:0007669"/>
    <property type="project" value="InterPro"/>
</dbReference>
<evidence type="ECO:0000313" key="3">
    <source>
        <dbReference type="EMBL" id="KAK4152445.1"/>
    </source>
</evidence>
<name>A0AAN6VL85_9PEZI</name>
<feature type="region of interest" description="Disordered" evidence="1">
    <location>
        <begin position="1"/>
        <end position="51"/>
    </location>
</feature>
<proteinExistence type="predicted"/>